<evidence type="ECO:0000313" key="3">
    <source>
        <dbReference type="Proteomes" id="UP001213799"/>
    </source>
</evidence>
<dbReference type="EMBL" id="JAQJAE010000005">
    <property type="protein sequence ID" value="KAJ5593642.1"/>
    <property type="molecule type" value="Genomic_DNA"/>
</dbReference>
<sequence>MAASGISFHRHMVRRNDAQFGAQFGHRFHLFLVPGTPGSRERGHGLRERDACIRLRIGDEFFTKSHQLPLPPADDSVNQNQFGNIRREQNR</sequence>
<gene>
    <name evidence="2" type="ORF">N7537_010546</name>
</gene>
<evidence type="ECO:0000313" key="2">
    <source>
        <dbReference type="EMBL" id="KAJ5593642.1"/>
    </source>
</evidence>
<reference evidence="2" key="2">
    <citation type="submission" date="2023-01" db="EMBL/GenBank/DDBJ databases">
        <authorList>
            <person name="Petersen C."/>
        </authorList>
    </citation>
    <scope>NUCLEOTIDE SEQUENCE</scope>
    <source>
        <strain evidence="2">IBT 12815</strain>
    </source>
</reference>
<protein>
    <submittedName>
        <fullName evidence="2">Uncharacterized protein</fullName>
    </submittedName>
</protein>
<comment type="caution">
    <text evidence="2">The sequence shown here is derived from an EMBL/GenBank/DDBJ whole genome shotgun (WGS) entry which is preliminary data.</text>
</comment>
<dbReference type="GeneID" id="81591842"/>
<evidence type="ECO:0000256" key="1">
    <source>
        <dbReference type="SAM" id="MobiDB-lite"/>
    </source>
</evidence>
<feature type="region of interest" description="Disordered" evidence="1">
    <location>
        <begin position="66"/>
        <end position="91"/>
    </location>
</feature>
<organism evidence="2 3">
    <name type="scientific">Penicillium hordei</name>
    <dbReference type="NCBI Taxonomy" id="40994"/>
    <lineage>
        <taxon>Eukaryota</taxon>
        <taxon>Fungi</taxon>
        <taxon>Dikarya</taxon>
        <taxon>Ascomycota</taxon>
        <taxon>Pezizomycotina</taxon>
        <taxon>Eurotiomycetes</taxon>
        <taxon>Eurotiomycetidae</taxon>
        <taxon>Eurotiales</taxon>
        <taxon>Aspergillaceae</taxon>
        <taxon>Penicillium</taxon>
    </lineage>
</organism>
<keyword evidence="3" id="KW-1185">Reference proteome</keyword>
<name>A0AAD6GXP4_9EURO</name>
<proteinExistence type="predicted"/>
<dbReference type="RefSeq" id="XP_056750268.1">
    <property type="nucleotide sequence ID" value="XM_056901600.1"/>
</dbReference>
<reference evidence="2" key="1">
    <citation type="journal article" date="2023" name="IMA Fungus">
        <title>Comparative genomic study of the Penicillium genus elucidates a diverse pangenome and 15 lateral gene transfer events.</title>
        <authorList>
            <person name="Petersen C."/>
            <person name="Sorensen T."/>
            <person name="Nielsen M.R."/>
            <person name="Sondergaard T.E."/>
            <person name="Sorensen J.L."/>
            <person name="Fitzpatrick D.A."/>
            <person name="Frisvad J.C."/>
            <person name="Nielsen K.L."/>
        </authorList>
    </citation>
    <scope>NUCLEOTIDE SEQUENCE</scope>
    <source>
        <strain evidence="2">IBT 12815</strain>
    </source>
</reference>
<dbReference type="Proteomes" id="UP001213799">
    <property type="component" value="Unassembled WGS sequence"/>
</dbReference>
<dbReference type="AlphaFoldDB" id="A0AAD6GXP4"/>
<accession>A0AAD6GXP4</accession>